<dbReference type="EMBL" id="JACCFK010000001">
    <property type="protein sequence ID" value="NYI91235.1"/>
    <property type="molecule type" value="Genomic_DNA"/>
</dbReference>
<protein>
    <recommendedName>
        <fullName evidence="5">Thioesterase</fullName>
    </recommendedName>
</protein>
<organism evidence="3 4">
    <name type="scientific">Amycolatopsis endophytica</name>
    <dbReference type="NCBI Taxonomy" id="860233"/>
    <lineage>
        <taxon>Bacteria</taxon>
        <taxon>Bacillati</taxon>
        <taxon>Actinomycetota</taxon>
        <taxon>Actinomycetes</taxon>
        <taxon>Pseudonocardiales</taxon>
        <taxon>Pseudonocardiaceae</taxon>
        <taxon>Amycolatopsis</taxon>
    </lineage>
</organism>
<dbReference type="InterPro" id="IPR042171">
    <property type="entry name" value="Acyl-CoA_hotdog"/>
</dbReference>
<evidence type="ECO:0000313" key="4">
    <source>
        <dbReference type="Proteomes" id="UP000549616"/>
    </source>
</evidence>
<dbReference type="AlphaFoldDB" id="A0A853B8W4"/>
<feature type="domain" description="Acyl-CoA thioesterase-like N-terminal HotDog" evidence="1">
    <location>
        <begin position="25"/>
        <end position="106"/>
    </location>
</feature>
<evidence type="ECO:0000313" key="3">
    <source>
        <dbReference type="EMBL" id="NYI91235.1"/>
    </source>
</evidence>
<dbReference type="SUPFAM" id="SSF54637">
    <property type="entry name" value="Thioesterase/thiol ester dehydrase-isomerase"/>
    <property type="match status" value="1"/>
</dbReference>
<dbReference type="InterPro" id="IPR049449">
    <property type="entry name" value="TesB_ACOT8-like_N"/>
</dbReference>
<keyword evidence="4" id="KW-1185">Reference proteome</keyword>
<dbReference type="Pfam" id="PF13622">
    <property type="entry name" value="4HBT_3"/>
    <property type="match status" value="1"/>
</dbReference>
<dbReference type="InterPro" id="IPR029069">
    <property type="entry name" value="HotDog_dom_sf"/>
</dbReference>
<dbReference type="Gene3D" id="2.40.160.210">
    <property type="entry name" value="Acyl-CoA thioesterase, double hotdog domain"/>
    <property type="match status" value="1"/>
</dbReference>
<proteinExistence type="predicted"/>
<evidence type="ECO:0000259" key="1">
    <source>
        <dbReference type="Pfam" id="PF13622"/>
    </source>
</evidence>
<dbReference type="Pfam" id="PF20789">
    <property type="entry name" value="4HBT_3C"/>
    <property type="match status" value="1"/>
</dbReference>
<comment type="caution">
    <text evidence="3">The sequence shown here is derived from an EMBL/GenBank/DDBJ whole genome shotgun (WGS) entry which is preliminary data.</text>
</comment>
<accession>A0A853B8W4</accession>
<reference evidence="3 4" key="1">
    <citation type="submission" date="2020-07" db="EMBL/GenBank/DDBJ databases">
        <title>Sequencing the genomes of 1000 actinobacteria strains.</title>
        <authorList>
            <person name="Klenk H.-P."/>
        </authorList>
    </citation>
    <scope>NUCLEOTIDE SEQUENCE [LARGE SCALE GENOMIC DNA]</scope>
    <source>
        <strain evidence="3 4">DSM 104006</strain>
    </source>
</reference>
<dbReference type="InterPro" id="IPR049450">
    <property type="entry name" value="ACOT8-like_C"/>
</dbReference>
<evidence type="ECO:0008006" key="5">
    <source>
        <dbReference type="Google" id="ProtNLM"/>
    </source>
</evidence>
<sequence length="260" mass="28429">MAQTEQQQAFFTAIGDELHPGRVSRSWWNPAMIHGRLLGGLAARTLEREQSEPGLHFSRLTVDLFRNAPLAPVTVETTRIRDGRRIRVADALVHAENGLVARATAVLLRTGEQPHGPVPATPAWDAPPPEELWEPRRQGWAIWRFDEHNQPLTSTRGAGKRRAWLRESRELVAGEALSPFVRAALAADTASPLAHASEHSLDFINADYTLSLSRLPLSDAIGLESSGHLDEDGIAVGHCTLHDTAGPIGFCHTTALANPR</sequence>
<feature type="domain" description="Acyl-CoA thioesterase-like C-terminal" evidence="2">
    <location>
        <begin position="127"/>
        <end position="255"/>
    </location>
</feature>
<dbReference type="RefSeq" id="WP_179775156.1">
    <property type="nucleotide sequence ID" value="NZ_JACCFK010000001.1"/>
</dbReference>
<evidence type="ECO:0000259" key="2">
    <source>
        <dbReference type="Pfam" id="PF20789"/>
    </source>
</evidence>
<gene>
    <name evidence="3" type="ORF">HNR02_004558</name>
</gene>
<dbReference type="Proteomes" id="UP000549616">
    <property type="component" value="Unassembled WGS sequence"/>
</dbReference>
<name>A0A853B8W4_9PSEU</name>